<organism evidence="11 12">
    <name type="scientific">Komarekiella delphini-convector SJRDD-AB1</name>
    <dbReference type="NCBI Taxonomy" id="2593771"/>
    <lineage>
        <taxon>Bacteria</taxon>
        <taxon>Bacillati</taxon>
        <taxon>Cyanobacteriota</taxon>
        <taxon>Cyanophyceae</taxon>
        <taxon>Nostocales</taxon>
        <taxon>Nostocaceae</taxon>
        <taxon>Komarekiella</taxon>
        <taxon>Komarekiella delphini-convector</taxon>
    </lineage>
</organism>
<dbReference type="Pfam" id="PF00069">
    <property type="entry name" value="Pkinase"/>
    <property type="match status" value="1"/>
</dbReference>
<keyword evidence="12" id="KW-1185">Reference proteome</keyword>
<dbReference type="PANTHER" id="PTHR24363">
    <property type="entry name" value="SERINE/THREONINE PROTEIN KINASE"/>
    <property type="match status" value="1"/>
</dbReference>
<evidence type="ECO:0000256" key="9">
    <source>
        <dbReference type="SAM" id="Phobius"/>
    </source>
</evidence>
<dbReference type="SUPFAM" id="SSF56112">
    <property type="entry name" value="Protein kinase-like (PK-like)"/>
    <property type="match status" value="1"/>
</dbReference>
<feature type="transmembrane region" description="Helical" evidence="9">
    <location>
        <begin position="398"/>
        <end position="416"/>
    </location>
</feature>
<dbReference type="EC" id="2.7.11.1" evidence="1"/>
<keyword evidence="9" id="KW-0812">Transmembrane</keyword>
<keyword evidence="6" id="KW-0067">ATP-binding</keyword>
<comment type="caution">
    <text evidence="11">The sequence shown here is derived from an EMBL/GenBank/DDBJ whole genome shotgun (WGS) entry which is preliminary data.</text>
</comment>
<dbReference type="Gene3D" id="1.10.510.10">
    <property type="entry name" value="Transferase(Phosphotransferase) domain 1"/>
    <property type="match status" value="1"/>
</dbReference>
<gene>
    <name evidence="11" type="ORF">FNW02_12955</name>
</gene>
<reference evidence="11" key="1">
    <citation type="submission" date="2019-07" db="EMBL/GenBank/DDBJ databases">
        <title>Toxilogical consequences of a new and cryptic species of cyanobacteria (Komarekiella delphini-convector) recovered from the epidermis of a bottlenose dolphin and 1500 ft. in the air.</title>
        <authorList>
            <person name="Brown A.O."/>
            <person name="Dvorak P."/>
            <person name="Villanueva C.D."/>
            <person name="Foss A.J."/>
            <person name="Garvey A.D."/>
            <person name="Gibson Q.A."/>
            <person name="Johansen J.R."/>
            <person name="Casamatta D.A."/>
        </authorList>
    </citation>
    <scope>NUCLEOTIDE SEQUENCE</scope>
    <source>
        <strain evidence="11">SJRDD-AB1</strain>
    </source>
</reference>
<evidence type="ECO:0000256" key="3">
    <source>
        <dbReference type="ARBA" id="ARBA00022679"/>
    </source>
</evidence>
<evidence type="ECO:0000313" key="11">
    <source>
        <dbReference type="EMBL" id="MBD6616714.1"/>
    </source>
</evidence>
<feature type="transmembrane region" description="Helical" evidence="9">
    <location>
        <begin position="436"/>
        <end position="453"/>
    </location>
</feature>
<keyword evidence="3" id="KW-0808">Transferase</keyword>
<dbReference type="PROSITE" id="PS00108">
    <property type="entry name" value="PROTEIN_KINASE_ST"/>
    <property type="match status" value="1"/>
</dbReference>
<evidence type="ECO:0000259" key="10">
    <source>
        <dbReference type="PROSITE" id="PS50011"/>
    </source>
</evidence>
<dbReference type="CDD" id="cd14014">
    <property type="entry name" value="STKc_PknB_like"/>
    <property type="match status" value="1"/>
</dbReference>
<dbReference type="EMBL" id="VJXY01000012">
    <property type="protein sequence ID" value="MBD6616714.1"/>
    <property type="molecule type" value="Genomic_DNA"/>
</dbReference>
<feature type="transmembrane region" description="Helical" evidence="9">
    <location>
        <begin position="484"/>
        <end position="505"/>
    </location>
</feature>
<protein>
    <recommendedName>
        <fullName evidence="1">non-specific serine/threonine protein kinase</fullName>
        <ecNumber evidence="1">2.7.11.1</ecNumber>
    </recommendedName>
</protein>
<feature type="domain" description="Protein kinase" evidence="10">
    <location>
        <begin position="14"/>
        <end position="265"/>
    </location>
</feature>
<feature type="transmembrane region" description="Helical" evidence="9">
    <location>
        <begin position="525"/>
        <end position="545"/>
    </location>
</feature>
<dbReference type="PROSITE" id="PS50011">
    <property type="entry name" value="PROTEIN_KINASE_DOM"/>
    <property type="match status" value="1"/>
</dbReference>
<evidence type="ECO:0000256" key="8">
    <source>
        <dbReference type="ARBA" id="ARBA00048679"/>
    </source>
</evidence>
<comment type="catalytic activity">
    <reaction evidence="8">
        <text>L-seryl-[protein] + ATP = O-phospho-L-seryl-[protein] + ADP + H(+)</text>
        <dbReference type="Rhea" id="RHEA:17989"/>
        <dbReference type="Rhea" id="RHEA-COMP:9863"/>
        <dbReference type="Rhea" id="RHEA-COMP:11604"/>
        <dbReference type="ChEBI" id="CHEBI:15378"/>
        <dbReference type="ChEBI" id="CHEBI:29999"/>
        <dbReference type="ChEBI" id="CHEBI:30616"/>
        <dbReference type="ChEBI" id="CHEBI:83421"/>
        <dbReference type="ChEBI" id="CHEBI:456216"/>
        <dbReference type="EC" id="2.7.11.1"/>
    </reaction>
</comment>
<evidence type="ECO:0000256" key="2">
    <source>
        <dbReference type="ARBA" id="ARBA00022527"/>
    </source>
</evidence>
<comment type="catalytic activity">
    <reaction evidence="7">
        <text>L-threonyl-[protein] + ATP = O-phospho-L-threonyl-[protein] + ADP + H(+)</text>
        <dbReference type="Rhea" id="RHEA:46608"/>
        <dbReference type="Rhea" id="RHEA-COMP:11060"/>
        <dbReference type="Rhea" id="RHEA-COMP:11605"/>
        <dbReference type="ChEBI" id="CHEBI:15378"/>
        <dbReference type="ChEBI" id="CHEBI:30013"/>
        <dbReference type="ChEBI" id="CHEBI:30616"/>
        <dbReference type="ChEBI" id="CHEBI:61977"/>
        <dbReference type="ChEBI" id="CHEBI:456216"/>
        <dbReference type="EC" id="2.7.11.1"/>
    </reaction>
</comment>
<dbReference type="RefSeq" id="WP_191757954.1">
    <property type="nucleotide sequence ID" value="NZ_VJXY01000012.1"/>
</dbReference>
<keyword evidence="9" id="KW-0472">Membrane</keyword>
<keyword evidence="2 11" id="KW-0723">Serine/threonine-protein kinase</keyword>
<keyword evidence="4" id="KW-0547">Nucleotide-binding</keyword>
<dbReference type="InterPro" id="IPR011009">
    <property type="entry name" value="Kinase-like_dom_sf"/>
</dbReference>
<accession>A0AA40SWS9</accession>
<dbReference type="InterPro" id="IPR000719">
    <property type="entry name" value="Prot_kinase_dom"/>
</dbReference>
<feature type="transmembrane region" description="Helical" evidence="9">
    <location>
        <begin position="551"/>
        <end position="572"/>
    </location>
</feature>
<dbReference type="SMART" id="SM00220">
    <property type="entry name" value="S_TKc"/>
    <property type="match status" value="1"/>
</dbReference>
<evidence type="ECO:0000256" key="6">
    <source>
        <dbReference type="ARBA" id="ARBA00022840"/>
    </source>
</evidence>
<dbReference type="Proteomes" id="UP001165986">
    <property type="component" value="Unassembled WGS sequence"/>
</dbReference>
<evidence type="ECO:0000256" key="4">
    <source>
        <dbReference type="ARBA" id="ARBA00022741"/>
    </source>
</evidence>
<dbReference type="AlphaFoldDB" id="A0AA40SWS9"/>
<dbReference type="InterPro" id="IPR008271">
    <property type="entry name" value="Ser/Thr_kinase_AS"/>
</dbReference>
<evidence type="ECO:0000313" key="12">
    <source>
        <dbReference type="Proteomes" id="UP001165986"/>
    </source>
</evidence>
<dbReference type="GO" id="GO:0005524">
    <property type="term" value="F:ATP binding"/>
    <property type="evidence" value="ECO:0007669"/>
    <property type="project" value="UniProtKB-KW"/>
</dbReference>
<sequence length="591" mass="65469">MNSYSYPDFSENGYQVLRELGRNREGGRITWLASKVDTGEQVVVKQFCFAQAGSSWSGFRACEQEIQFLKKLNHPGIPHYLSSFERPDGFCLVQEYINAPSLAETRSFAPEEIKQIAVKALEILVYLQNCIPPIIHRDIKPENILVDEQLNVYIIDFGFARVGSQEVAASSVFRGTPGFIPPEQMFKPTDATDLYSLGVTLICLLTGIKSTKIDQLQDQDDPYLIKFHHLLPRLSLRFLGWLEKMIQPLQKNRFANAQSALEAFKPLDVIRVAGVDFSETVLEFKAKRLGEKLTQSITIENPIADTLLQGRWEIAPHPNDPPHTPDDHAWISVTPAEFSGNHAWCQVEVDTSKLMADKQYKRQLILHSNAYPETHTLTVKVQTAALPIEKRKIASGDLIRLFLMTVVVAMATTWFITYAASAVGSFLLEISGYEKILFVGLFSYIFWVGYSKLELGVAQAVYLAVGSVVGMVVGRAVGTVVGGTVVGTVVGTVGVTVGAVVGVYVGQFVGDARYWVIYLAEDSFATVLILLTLGFGASVGTGIIAGFLNPFILLALTGTSLPTLFMLLYSPLKRRRLITKYRQSEESLIKP</sequence>
<feature type="transmembrane region" description="Helical" evidence="9">
    <location>
        <begin position="460"/>
        <end position="478"/>
    </location>
</feature>
<name>A0AA40SWS9_9NOST</name>
<evidence type="ECO:0000256" key="7">
    <source>
        <dbReference type="ARBA" id="ARBA00047899"/>
    </source>
</evidence>
<proteinExistence type="predicted"/>
<dbReference type="GO" id="GO:0004674">
    <property type="term" value="F:protein serine/threonine kinase activity"/>
    <property type="evidence" value="ECO:0007669"/>
    <property type="project" value="UniProtKB-KW"/>
</dbReference>
<dbReference type="PANTHER" id="PTHR24363:SF0">
    <property type="entry name" value="SERINE_THREONINE KINASE LIKE DOMAIN CONTAINING 1"/>
    <property type="match status" value="1"/>
</dbReference>
<evidence type="ECO:0000256" key="5">
    <source>
        <dbReference type="ARBA" id="ARBA00022777"/>
    </source>
</evidence>
<keyword evidence="9" id="KW-1133">Transmembrane helix</keyword>
<keyword evidence="5 11" id="KW-0418">Kinase</keyword>
<evidence type="ECO:0000256" key="1">
    <source>
        <dbReference type="ARBA" id="ARBA00012513"/>
    </source>
</evidence>